<feature type="compositionally biased region" description="Polar residues" evidence="1">
    <location>
        <begin position="251"/>
        <end position="262"/>
    </location>
</feature>
<feature type="domain" description="DUF3825" evidence="2">
    <location>
        <begin position="549"/>
        <end position="686"/>
    </location>
</feature>
<comment type="caution">
    <text evidence="3">The sequence shown here is derived from an EMBL/GenBank/DDBJ whole genome shotgun (WGS) entry which is preliminary data.</text>
</comment>
<dbReference type="AlphaFoldDB" id="A0AA36MRN8"/>
<evidence type="ECO:0000313" key="4">
    <source>
        <dbReference type="Proteomes" id="UP001178507"/>
    </source>
</evidence>
<sequence length="691" mass="77587">MEPPRCFKKLELDEKKWLKNYTEKVVAHFIKDKLPFMPRKGWIERKVLTKELWPPEAKLKDIVEILNWASLRAYGQRQRVWSERKGKDHDGAGIKEKLETEDREALLTTPSKLPFKEFERHVAVAFDPKKEQFQLRKGACDGAWPTRLSAKEFARLCNGAFEECAYGARFSSAFIAQGADIIMLADELKESLRRESASLCSLMSDFDKASSPLISSDPSQGSPTTPAPAATAAAAATAGQRLAGFACETASLPSDASSSRLEQSAEPRAKRPQTPQLNGQAARQEPRSDEAEQEAVPQGRPQTATPAAAATEGQRVEETAQQETARRWRGRSRSVSTTETVSWGTLSDGDASVAWEAVGAARGGMGWHRSRLRNMDFGPQIYMPSKVVQKWRGLAPEERSLTNFPRAINEPEIKNYLLHSVWHRVDRNLREEDVEEETPAMWWFGIDGPRQEVFLLILNSNMVSRHDFTARLLLVLVPNNRMGGSPSNPNQLLFAHLFPSSNLCSEPRMSSMLRNSLRELLPDFDLCCRDAICRLEESGVPLVPAAFETSRREDLTFDPRARVNVVGIAQHIRHEARSHRIPVEFSHLSDADINQRVQWAITRLRNSPHCAVPQYFTDRNCVRGGSINFLAPLSLSEPGSDDAAVALVLVPERSRTGERYYNAMTILSLMEAHLNALVVNPFSGHWLRIQF</sequence>
<feature type="compositionally biased region" description="Low complexity" evidence="1">
    <location>
        <begin position="223"/>
        <end position="233"/>
    </location>
</feature>
<evidence type="ECO:0000259" key="2">
    <source>
        <dbReference type="Pfam" id="PF12873"/>
    </source>
</evidence>
<dbReference type="InterPro" id="IPR024437">
    <property type="entry name" value="DUF3825"/>
</dbReference>
<evidence type="ECO:0000313" key="3">
    <source>
        <dbReference type="EMBL" id="CAJ1383115.1"/>
    </source>
</evidence>
<feature type="region of interest" description="Disordered" evidence="1">
    <location>
        <begin position="251"/>
        <end position="342"/>
    </location>
</feature>
<keyword evidence="4" id="KW-1185">Reference proteome</keyword>
<evidence type="ECO:0000256" key="1">
    <source>
        <dbReference type="SAM" id="MobiDB-lite"/>
    </source>
</evidence>
<feature type="compositionally biased region" description="Low complexity" evidence="1">
    <location>
        <begin position="333"/>
        <end position="342"/>
    </location>
</feature>
<reference evidence="3" key="1">
    <citation type="submission" date="2023-08" db="EMBL/GenBank/DDBJ databases">
        <authorList>
            <person name="Chen Y."/>
            <person name="Shah S."/>
            <person name="Dougan E. K."/>
            <person name="Thang M."/>
            <person name="Chan C."/>
        </authorList>
    </citation>
    <scope>NUCLEOTIDE SEQUENCE</scope>
</reference>
<name>A0AA36MRN8_9DINO</name>
<gene>
    <name evidence="3" type="ORF">EVOR1521_LOCUS10324</name>
</gene>
<organism evidence="3 4">
    <name type="scientific">Effrenium voratum</name>
    <dbReference type="NCBI Taxonomy" id="2562239"/>
    <lineage>
        <taxon>Eukaryota</taxon>
        <taxon>Sar</taxon>
        <taxon>Alveolata</taxon>
        <taxon>Dinophyceae</taxon>
        <taxon>Suessiales</taxon>
        <taxon>Symbiodiniaceae</taxon>
        <taxon>Effrenium</taxon>
    </lineage>
</organism>
<feature type="compositionally biased region" description="Polar residues" evidence="1">
    <location>
        <begin position="212"/>
        <end position="222"/>
    </location>
</feature>
<feature type="region of interest" description="Disordered" evidence="1">
    <location>
        <begin position="211"/>
        <end position="233"/>
    </location>
</feature>
<dbReference type="Pfam" id="PF12873">
    <property type="entry name" value="DUF3825"/>
    <property type="match status" value="1"/>
</dbReference>
<dbReference type="Proteomes" id="UP001178507">
    <property type="component" value="Unassembled WGS sequence"/>
</dbReference>
<protein>
    <recommendedName>
        <fullName evidence="2">DUF3825 domain-containing protein</fullName>
    </recommendedName>
</protein>
<proteinExistence type="predicted"/>
<accession>A0AA36MRN8</accession>
<dbReference type="EMBL" id="CAUJNA010000988">
    <property type="protein sequence ID" value="CAJ1383115.1"/>
    <property type="molecule type" value="Genomic_DNA"/>
</dbReference>